<dbReference type="InterPro" id="IPR017441">
    <property type="entry name" value="Protein_kinase_ATP_BS"/>
</dbReference>
<feature type="domain" description="Protein kinase" evidence="10">
    <location>
        <begin position="167"/>
        <end position="427"/>
    </location>
</feature>
<dbReference type="GO" id="GO:0005524">
    <property type="term" value="F:ATP binding"/>
    <property type="evidence" value="ECO:0007669"/>
    <property type="project" value="UniProtKB-UniRule"/>
</dbReference>
<evidence type="ECO:0000256" key="2">
    <source>
        <dbReference type="ARBA" id="ARBA00022527"/>
    </source>
</evidence>
<feature type="transmembrane region" description="Helical" evidence="9">
    <location>
        <begin position="452"/>
        <end position="474"/>
    </location>
</feature>
<dbReference type="PROSITE" id="PS00108">
    <property type="entry name" value="PROTEIN_KINASE_ST"/>
    <property type="match status" value="1"/>
</dbReference>
<dbReference type="PANTHER" id="PTHR43289:SF6">
    <property type="entry name" value="SERINE_THREONINE-PROTEIN KINASE NEKL-3"/>
    <property type="match status" value="1"/>
</dbReference>
<dbReference type="AlphaFoldDB" id="A0A9X2F6K1"/>
<keyword evidence="2 11" id="KW-0723">Serine/threonine-protein kinase</keyword>
<protein>
    <recommendedName>
        <fullName evidence="1">non-specific serine/threonine protein kinase</fullName>
        <ecNumber evidence="1">2.7.11.1</ecNumber>
    </recommendedName>
</protein>
<keyword evidence="4 7" id="KW-0547">Nucleotide-binding</keyword>
<dbReference type="RefSeq" id="WP_252851316.1">
    <property type="nucleotide sequence ID" value="NZ_JAMXLR010000020.1"/>
</dbReference>
<keyword evidence="3" id="KW-0808">Transferase</keyword>
<keyword evidence="9" id="KW-0472">Membrane</keyword>
<proteinExistence type="predicted"/>
<dbReference type="SMART" id="SM00220">
    <property type="entry name" value="S_TKc"/>
    <property type="match status" value="1"/>
</dbReference>
<dbReference type="SUPFAM" id="SSF56112">
    <property type="entry name" value="Protein kinase-like (PK-like)"/>
    <property type="match status" value="1"/>
</dbReference>
<gene>
    <name evidence="11" type="ORF">NG895_04805</name>
</gene>
<accession>A0A9X2F6K1</accession>
<keyword evidence="6 7" id="KW-0067">ATP-binding</keyword>
<evidence type="ECO:0000256" key="7">
    <source>
        <dbReference type="PROSITE-ProRule" id="PRU10141"/>
    </source>
</evidence>
<dbReference type="InterPro" id="IPR011009">
    <property type="entry name" value="Kinase-like_dom_sf"/>
</dbReference>
<keyword evidence="9" id="KW-1133">Transmembrane helix</keyword>
<evidence type="ECO:0000313" key="12">
    <source>
        <dbReference type="Proteomes" id="UP001155241"/>
    </source>
</evidence>
<keyword evidence="5 11" id="KW-0418">Kinase</keyword>
<evidence type="ECO:0000256" key="1">
    <source>
        <dbReference type="ARBA" id="ARBA00012513"/>
    </source>
</evidence>
<feature type="binding site" evidence="7">
    <location>
        <position position="200"/>
    </location>
    <ligand>
        <name>ATP</name>
        <dbReference type="ChEBI" id="CHEBI:30616"/>
    </ligand>
</feature>
<dbReference type="FunFam" id="1.10.510.10:FF:000021">
    <property type="entry name" value="Serine/threonine protein kinase"/>
    <property type="match status" value="1"/>
</dbReference>
<dbReference type="PROSITE" id="PS50011">
    <property type="entry name" value="PROTEIN_KINASE_DOM"/>
    <property type="match status" value="1"/>
</dbReference>
<evidence type="ECO:0000256" key="9">
    <source>
        <dbReference type="SAM" id="Phobius"/>
    </source>
</evidence>
<evidence type="ECO:0000256" key="8">
    <source>
        <dbReference type="SAM" id="Coils"/>
    </source>
</evidence>
<keyword evidence="12" id="KW-1185">Reference proteome</keyword>
<evidence type="ECO:0000256" key="4">
    <source>
        <dbReference type="ARBA" id="ARBA00022741"/>
    </source>
</evidence>
<organism evidence="11 12">
    <name type="scientific">Aeoliella straminimaris</name>
    <dbReference type="NCBI Taxonomy" id="2954799"/>
    <lineage>
        <taxon>Bacteria</taxon>
        <taxon>Pseudomonadati</taxon>
        <taxon>Planctomycetota</taxon>
        <taxon>Planctomycetia</taxon>
        <taxon>Pirellulales</taxon>
        <taxon>Lacipirellulaceae</taxon>
        <taxon>Aeoliella</taxon>
    </lineage>
</organism>
<reference evidence="11" key="1">
    <citation type="submission" date="2022-06" db="EMBL/GenBank/DDBJ databases">
        <title>Aeoliella straminimaris, a novel planctomycete from sediments.</title>
        <authorList>
            <person name="Vitorino I.R."/>
            <person name="Lage O.M."/>
        </authorList>
    </citation>
    <scope>NUCLEOTIDE SEQUENCE</scope>
    <source>
        <strain evidence="11">ICT_H6.2</strain>
    </source>
</reference>
<dbReference type="EMBL" id="JAMXLR010000020">
    <property type="protein sequence ID" value="MCO6043217.1"/>
    <property type="molecule type" value="Genomic_DNA"/>
</dbReference>
<dbReference type="InterPro" id="IPR000719">
    <property type="entry name" value="Prot_kinase_dom"/>
</dbReference>
<dbReference type="PROSITE" id="PS00107">
    <property type="entry name" value="PROTEIN_KINASE_ATP"/>
    <property type="match status" value="1"/>
</dbReference>
<name>A0A9X2F6K1_9BACT</name>
<evidence type="ECO:0000313" key="11">
    <source>
        <dbReference type="EMBL" id="MCO6043217.1"/>
    </source>
</evidence>
<dbReference type="CDD" id="cd14014">
    <property type="entry name" value="STKc_PknB_like"/>
    <property type="match status" value="1"/>
</dbReference>
<dbReference type="Gene3D" id="1.10.510.10">
    <property type="entry name" value="Transferase(Phosphotransferase) domain 1"/>
    <property type="match status" value="1"/>
</dbReference>
<dbReference type="Proteomes" id="UP001155241">
    <property type="component" value="Unassembled WGS sequence"/>
</dbReference>
<dbReference type="InterPro" id="IPR011990">
    <property type="entry name" value="TPR-like_helical_dom_sf"/>
</dbReference>
<sequence>MSGRESPSSLYNEQQLDGVCDRFEQAAKKSQQPAIEDYLGEVAEELQPELVRELWAIECHYATDIGPDEIEQAFRERHPELVSLVADMTLVAPVGDDSDRTIEAPRLATGSAALHIRCPHCSNPVELLPDVPVDDVSCTNCGSHFSLVDDSSSYSSAGPSLKTLGRFELLARLGVGGFGTVWKAHDTELDRVVAVKIPRKGNLSTMEVEHFLREARAAAQLRHPNIVPVFEVGREENTVFIISEYVLGESLADWMKSQRRSVDEIARVCIPVTEALAEAHAAGVVHRDLKPSNIMIDNSGKPRLMDFGLAKREIGEVTMTIDGFVVGTPAYMSPEQARGEGHWTDRRTDIYSLGVMLFHLLTDELPFRGSPAMQIQARLTSDPPQPRSLDPSVPRDLATVCLKCMEVDPNRRYQTATEVGDELRRWLDGKPVLARPLPAAARAWRWAKRRPALATVLLLAALLAIGGPTAAVWLEAQRREIARRLDERNTLVNQREADRLELQQQVASLEQRLELLKGNMPEGAQVEAWRAGLVRSLLDARYDQYVSQLGQMEDQAAAAELHLALADLLVSADRQPLAAEHYRAAFKSLGGSGNQPKQIEVGLVLAHLLESTGDKPAALEVLDQVQELLDGVATIPSVEQAMLRASLEQSGEDRSASVMQAGQSRLEVEADWPTEVQDLAKLRDQLLPRSRGP</sequence>
<dbReference type="Pfam" id="PF00069">
    <property type="entry name" value="Pkinase"/>
    <property type="match status" value="1"/>
</dbReference>
<keyword evidence="8" id="KW-0175">Coiled coil</keyword>
<evidence type="ECO:0000256" key="5">
    <source>
        <dbReference type="ARBA" id="ARBA00022777"/>
    </source>
</evidence>
<comment type="caution">
    <text evidence="11">The sequence shown here is derived from an EMBL/GenBank/DDBJ whole genome shotgun (WGS) entry which is preliminary data.</text>
</comment>
<dbReference type="EC" id="2.7.11.1" evidence="1"/>
<feature type="coiled-coil region" evidence="8">
    <location>
        <begin position="492"/>
        <end position="519"/>
    </location>
</feature>
<dbReference type="InterPro" id="IPR008271">
    <property type="entry name" value="Ser/Thr_kinase_AS"/>
</dbReference>
<evidence type="ECO:0000256" key="3">
    <source>
        <dbReference type="ARBA" id="ARBA00022679"/>
    </source>
</evidence>
<dbReference type="SUPFAM" id="SSF48452">
    <property type="entry name" value="TPR-like"/>
    <property type="match status" value="1"/>
</dbReference>
<dbReference type="PANTHER" id="PTHR43289">
    <property type="entry name" value="MITOGEN-ACTIVATED PROTEIN KINASE KINASE KINASE 20-RELATED"/>
    <property type="match status" value="1"/>
</dbReference>
<dbReference type="Gene3D" id="3.30.200.20">
    <property type="entry name" value="Phosphorylase Kinase, domain 1"/>
    <property type="match status" value="1"/>
</dbReference>
<dbReference type="GO" id="GO:0004674">
    <property type="term" value="F:protein serine/threonine kinase activity"/>
    <property type="evidence" value="ECO:0007669"/>
    <property type="project" value="UniProtKB-KW"/>
</dbReference>
<evidence type="ECO:0000256" key="6">
    <source>
        <dbReference type="ARBA" id="ARBA00022840"/>
    </source>
</evidence>
<evidence type="ECO:0000259" key="10">
    <source>
        <dbReference type="PROSITE" id="PS50011"/>
    </source>
</evidence>
<keyword evidence="9" id="KW-0812">Transmembrane</keyword>